<evidence type="ECO:0000313" key="3">
    <source>
        <dbReference type="Proteomes" id="UP001649473"/>
    </source>
</evidence>
<feature type="chain" id="PRO_5046446494" description="Secreted protein" evidence="1">
    <location>
        <begin position="27"/>
        <end position="120"/>
    </location>
</feature>
<dbReference type="RefSeq" id="WP_147362366.1">
    <property type="nucleotide sequence ID" value="NZ_CP083439.1"/>
</dbReference>
<dbReference type="Proteomes" id="UP001649473">
    <property type="component" value="Chromosome"/>
</dbReference>
<protein>
    <recommendedName>
        <fullName evidence="4">Secreted protein</fullName>
    </recommendedName>
</protein>
<keyword evidence="3" id="KW-1185">Reference proteome</keyword>
<evidence type="ECO:0000256" key="1">
    <source>
        <dbReference type="SAM" id="SignalP"/>
    </source>
</evidence>
<evidence type="ECO:0008006" key="4">
    <source>
        <dbReference type="Google" id="ProtNLM"/>
    </source>
</evidence>
<gene>
    <name evidence="2" type="ORF">KYT88_11010</name>
</gene>
<reference evidence="3" key="1">
    <citation type="submission" date="2024-08" db="EMBL/GenBank/DDBJ databases">
        <title>Description of the novel species Clavibacter lycopersicum isolated from tomato seeds.</title>
        <authorList>
            <person name="Arizala E.D."/>
            <person name="Dobhal S."/>
            <person name="Alvarez A."/>
            <person name="Arif M."/>
        </authorList>
    </citation>
    <scope>NUCLEOTIDE SEQUENCE [LARGE SCALE GENOMIC DNA]</scope>
    <source>
        <strain evidence="3">A6099</strain>
    </source>
</reference>
<dbReference type="EMBL" id="CP083439">
    <property type="protein sequence ID" value="UKF24252.1"/>
    <property type="molecule type" value="Genomic_DNA"/>
</dbReference>
<proteinExistence type="predicted"/>
<feature type="signal peptide" evidence="1">
    <location>
        <begin position="1"/>
        <end position="26"/>
    </location>
</feature>
<organism evidence="2 3">
    <name type="scientific">Clavibacter seminis</name>
    <dbReference type="NCBI Taxonomy" id="2860285"/>
    <lineage>
        <taxon>Bacteria</taxon>
        <taxon>Bacillati</taxon>
        <taxon>Actinomycetota</taxon>
        <taxon>Actinomycetes</taxon>
        <taxon>Micrococcales</taxon>
        <taxon>Microbacteriaceae</taxon>
        <taxon>Clavibacter</taxon>
    </lineage>
</organism>
<name>A0ABY3T6F7_9MICO</name>
<accession>A0ABY3T6F7</accession>
<sequence>MRNVKALSTAAIAGAILLGTAAPAHAQWGQQPNPGYCSSSTGCYMENGRPVQTTVGPDLTQREKDLQLQCNLRLAGTAFAGAGGVMSRNVFAILGAAFNGGAALQGPCKEFWDSTSRFRG</sequence>
<keyword evidence="1" id="KW-0732">Signal</keyword>
<evidence type="ECO:0000313" key="2">
    <source>
        <dbReference type="EMBL" id="UKF24252.1"/>
    </source>
</evidence>